<name>A0A418SKK2_9RHOB</name>
<organism evidence="1 2">
    <name type="scientific">Pseudooceanicola algae</name>
    <dbReference type="NCBI Taxonomy" id="1537215"/>
    <lineage>
        <taxon>Bacteria</taxon>
        <taxon>Pseudomonadati</taxon>
        <taxon>Pseudomonadota</taxon>
        <taxon>Alphaproteobacteria</taxon>
        <taxon>Rhodobacterales</taxon>
        <taxon>Paracoccaceae</taxon>
        <taxon>Pseudooceanicola</taxon>
    </lineage>
</organism>
<dbReference type="Gene3D" id="3.40.50.1240">
    <property type="entry name" value="Phosphoglycerate mutase-like"/>
    <property type="match status" value="1"/>
</dbReference>
<dbReference type="PANTHER" id="PTHR47623">
    <property type="entry name" value="OS09G0287300 PROTEIN"/>
    <property type="match status" value="1"/>
</dbReference>
<dbReference type="OrthoDB" id="9810154at2"/>
<dbReference type="EMBL" id="CP060436">
    <property type="protein sequence ID" value="QPM90759.1"/>
    <property type="molecule type" value="Genomic_DNA"/>
</dbReference>
<dbReference type="Proteomes" id="UP000283786">
    <property type="component" value="Chromosome"/>
</dbReference>
<dbReference type="CDD" id="cd07067">
    <property type="entry name" value="HP_PGM_like"/>
    <property type="match status" value="1"/>
</dbReference>
<protein>
    <submittedName>
        <fullName evidence="1">Uncharacterized protein</fullName>
    </submittedName>
</protein>
<dbReference type="SUPFAM" id="SSF53254">
    <property type="entry name" value="Phosphoglycerate mutase-like"/>
    <property type="match status" value="1"/>
</dbReference>
<dbReference type="RefSeq" id="WP_119837898.1">
    <property type="nucleotide sequence ID" value="NZ_CP060436.1"/>
</dbReference>
<dbReference type="AlphaFoldDB" id="A0A418SKK2"/>
<sequence>MPRLILMRHAKSSWGDPTLDDHDRVLNPRGRRAAKALGLWLRDRGYLPDVALVSSAARTQETFDRLGLGPSVVHRCLPQLYHAGPARLMQGLRSGSGATLLLVAHNPGIAEFAERILTDAPAHPRFADYPTGATLVADFPAPDWASVDFGGAIPVDFIVPRDLTDESSAM</sequence>
<keyword evidence="2" id="KW-1185">Reference proteome</keyword>
<dbReference type="PANTHER" id="PTHR47623:SF1">
    <property type="entry name" value="OS09G0287300 PROTEIN"/>
    <property type="match status" value="1"/>
</dbReference>
<dbReference type="Pfam" id="PF00300">
    <property type="entry name" value="His_Phos_1"/>
    <property type="match status" value="1"/>
</dbReference>
<evidence type="ECO:0000313" key="2">
    <source>
        <dbReference type="Proteomes" id="UP000283786"/>
    </source>
</evidence>
<proteinExistence type="predicted"/>
<accession>A0A418SKK2</accession>
<reference evidence="1 2" key="1">
    <citation type="submission" date="2020-08" db="EMBL/GenBank/DDBJ databases">
        <title>Genome sequence of Rhodobacteraceae bacterium Lw-13e.</title>
        <authorList>
            <person name="Poehlein A."/>
            <person name="Wolter L."/>
            <person name="Daniel R."/>
            <person name="Brinkhoff T."/>
        </authorList>
    </citation>
    <scope>NUCLEOTIDE SEQUENCE [LARGE SCALE GENOMIC DNA]</scope>
    <source>
        <strain evidence="1 2">Lw-13e</strain>
    </source>
</reference>
<dbReference type="SMART" id="SM00855">
    <property type="entry name" value="PGAM"/>
    <property type="match status" value="1"/>
</dbReference>
<evidence type="ECO:0000313" key="1">
    <source>
        <dbReference type="EMBL" id="QPM90759.1"/>
    </source>
</evidence>
<dbReference type="InterPro" id="IPR013078">
    <property type="entry name" value="His_Pase_superF_clade-1"/>
</dbReference>
<dbReference type="InterPro" id="IPR029033">
    <property type="entry name" value="His_PPase_superfam"/>
</dbReference>
<gene>
    <name evidence="1" type="ORF">PSAL_019990</name>
</gene>
<dbReference type="KEGG" id="palw:PSAL_019990"/>